<evidence type="ECO:0000313" key="3">
    <source>
        <dbReference type="EMBL" id="ALL26035.1"/>
    </source>
</evidence>
<dbReference type="EMBL" id="KT819632">
    <property type="protein sequence ID" value="ALL25959.1"/>
    <property type="molecule type" value="Genomic_DNA"/>
</dbReference>
<dbReference type="GeneID" id="27815318"/>
<name>A0A172DSN8_9ALPH</name>
<dbReference type="EMBL" id="MW353132">
    <property type="protein sequence ID" value="QQL08997.1"/>
    <property type="molecule type" value="Genomic_DNA"/>
</dbReference>
<gene>
    <name evidence="3" type="primary">circ</name>
    <name evidence="4" type="synonym">CRRC</name>
    <name evidence="5" type="ORF">A8B60_gp02</name>
</gene>
<dbReference type="OrthoDB" id="25205at10239"/>
<evidence type="ECO:0000313" key="6">
    <source>
        <dbReference type="EMBL" id="QQL08846.1"/>
    </source>
</evidence>
<dbReference type="EMBL" id="KT819631">
    <property type="protein sequence ID" value="ALL25879.1"/>
    <property type="molecule type" value="Genomic_DNA"/>
</dbReference>
<reference evidence="4" key="3">
    <citation type="journal article" date="2018" name="Aust. Vet. J.">
        <title>Genome sequence of an Australian strain of canid alphaherpesvirus 1.</title>
        <authorList>
            <person name="Sarker S."/>
            <person name="Das S."/>
            <person name="Helbig K."/>
            <person name="Peters A."/>
            <person name="Raidal S.R."/>
        </authorList>
    </citation>
    <scope>NUCLEOTIDE SEQUENCE</scope>
    <source>
        <strain evidence="4">15-4016-NSW</strain>
    </source>
</reference>
<accession>A0A172DSN8</accession>
<dbReference type="EMBL" id="KT819633">
    <property type="protein sequence ID" value="ALL26035.1"/>
    <property type="molecule type" value="Genomic_DNA"/>
</dbReference>
<evidence type="ECO:0000313" key="8">
    <source>
        <dbReference type="EMBL" id="QQL09297.1"/>
    </source>
</evidence>
<sequence>MGIGTSSSKLEVLIKNTQILLDGISGRILDLPCGDELHVIRNIYDLPFNTTSLYSENYLKFIGRAYSFASNRKFYIYLSKNMSVLGYEPETGLHFLSKSLQMFLNENGLNNRDLKVVNIKVLNADYKPLFFPNPKTTLTRCVSNNTLHGSVCNDSNEELHTSRLMNTSRFCEHQLECGSIIDLVPESQPSECLRKECNASSRLYKKRSESIKSVFF</sequence>
<reference evidence="3 10" key="2">
    <citation type="journal article" date="2016" name="PLoS ONE">
        <title>Genome Sequence of Canine Herpesvirus.</title>
        <authorList>
            <person name="Papageorgiou K.V."/>
            <person name="Suarez N.M."/>
            <person name="Wilkie G.S."/>
            <person name="McDonald M."/>
            <person name="Graham E.M."/>
            <person name="Davison A.J."/>
        </authorList>
    </citation>
    <scope>NUCLEOTIDE SEQUENCE [LARGE SCALE GENOMIC DNA]</scope>
    <source>
        <strain evidence="3">0194</strain>
        <strain evidence="1">V1154</strain>
        <strain evidence="2">V777</strain>
    </source>
</reference>
<evidence type="ECO:0000313" key="2">
    <source>
        <dbReference type="EMBL" id="ALL25959.1"/>
    </source>
</evidence>
<dbReference type="EMBL" id="KY057364">
    <property type="protein sequence ID" value="ARE29807.1"/>
    <property type="molecule type" value="Genomic_DNA"/>
</dbReference>
<keyword evidence="10" id="KW-1185">Reference proteome</keyword>
<dbReference type="Proteomes" id="UP000138111">
    <property type="component" value="Segment"/>
</dbReference>
<evidence type="ECO:0000313" key="4">
    <source>
        <dbReference type="EMBL" id="ARE29807.1"/>
    </source>
</evidence>
<evidence type="ECO:0000313" key="9">
    <source>
        <dbReference type="EMBL" id="QQL09447.1"/>
    </source>
</evidence>
<evidence type="ECO:0000313" key="1">
    <source>
        <dbReference type="EMBL" id="ALL25879.1"/>
    </source>
</evidence>
<dbReference type="KEGG" id="vg:27815318"/>
<evidence type="ECO:0000313" key="10">
    <source>
        <dbReference type="Proteomes" id="UP000138111"/>
    </source>
</evidence>
<protein>
    <submittedName>
        <fullName evidence="3">Myristylated tegument protein CIRC</fullName>
    </submittedName>
</protein>
<dbReference type="Proteomes" id="UP000130192">
    <property type="component" value="Genome"/>
</dbReference>
<dbReference type="Pfam" id="PF07013">
    <property type="entry name" value="DUF1314"/>
    <property type="match status" value="1"/>
</dbReference>
<evidence type="ECO:0000313" key="5">
    <source>
        <dbReference type="EMBL" id="QQL08546.1"/>
    </source>
</evidence>
<reference evidence="3" key="1">
    <citation type="submission" date="2015-09" db="EMBL/GenBank/DDBJ databases">
        <authorList>
            <person name="Jackson K.R."/>
            <person name="Lunt B.L."/>
            <person name="Fisher J.N.B."/>
            <person name="Gardner A.V."/>
            <person name="Bailey M.E."/>
            <person name="Deus L.M."/>
            <person name="Earl A.S."/>
            <person name="Gibby P.D."/>
            <person name="Hartmann K.A."/>
            <person name="Liu J.E."/>
            <person name="Manci A.M."/>
            <person name="Nielsen D.A."/>
            <person name="Solomon M.B."/>
            <person name="Breakwell D.P."/>
            <person name="Burnett S.H."/>
            <person name="Grose J.H."/>
        </authorList>
    </citation>
    <scope>NUCLEOTIDE SEQUENCE</scope>
    <source>
        <strain evidence="3">0194</strain>
        <strain evidence="1">V1154</strain>
        <strain evidence="2">V777</strain>
    </source>
</reference>
<dbReference type="EMBL" id="MW353130">
    <property type="protein sequence ID" value="QQL08846.1"/>
    <property type="molecule type" value="Genomic_DNA"/>
</dbReference>
<reference evidence="5" key="4">
    <citation type="journal article" date="2020" name="Viruses">
        <title>Phylogenomic Analysis of Global Isolates of Canid Alphaherpesvirus 1.</title>
        <authorList>
            <person name="Lewin A.C."/>
            <person name="Coghill L.M."/>
            <person name="Mironovich M."/>
            <person name="Liu C.C."/>
            <person name="Carter R.T."/>
            <person name="Ledbetter E.C."/>
        </authorList>
    </citation>
    <scope>NUCLEOTIDE SEQUENCE</scope>
    <source>
        <strain evidence="8">ELAL-12</strain>
        <strain evidence="9">ELAL-13</strain>
        <strain evidence="5">ELAL-2</strain>
        <strain evidence="6">ELAL-6</strain>
        <strain evidence="7">ELAL-8</strain>
    </source>
</reference>
<dbReference type="RefSeq" id="YP_009252229.1">
    <property type="nucleotide sequence ID" value="NC_030117.1"/>
</dbReference>
<dbReference type="EMBL" id="MW353136">
    <property type="protein sequence ID" value="QQL09297.1"/>
    <property type="molecule type" value="Genomic_DNA"/>
</dbReference>
<dbReference type="EMBL" id="MW353138">
    <property type="protein sequence ID" value="QQL09447.1"/>
    <property type="molecule type" value="Genomic_DNA"/>
</dbReference>
<dbReference type="EMBL" id="MW353126">
    <property type="protein sequence ID" value="QQL08546.1"/>
    <property type="molecule type" value="Genomic_DNA"/>
</dbReference>
<proteinExistence type="predicted"/>
<evidence type="ECO:0000313" key="7">
    <source>
        <dbReference type="EMBL" id="QQL08997.1"/>
    </source>
</evidence>
<dbReference type="InterPro" id="IPR010741">
    <property type="entry name" value="DUF1314"/>
</dbReference>
<organism evidence="3 10">
    <name type="scientific">Canid alphaherpesvirus 1</name>
    <dbReference type="NCBI Taxonomy" id="170325"/>
    <lineage>
        <taxon>Viruses</taxon>
        <taxon>Duplodnaviria</taxon>
        <taxon>Heunggongvirae</taxon>
        <taxon>Peploviricota</taxon>
        <taxon>Herviviricetes</taxon>
        <taxon>Herpesvirales</taxon>
        <taxon>Orthoherpesviridae</taxon>
        <taxon>Alphaherpesvirinae</taxon>
        <taxon>Varicellovirus</taxon>
        <taxon>Varicellovirus canidalpha1</taxon>
    </lineage>
</organism>